<dbReference type="InterPro" id="IPR012373">
    <property type="entry name" value="Ferrdict_sens_TM"/>
</dbReference>
<feature type="domain" description="Protein FecR C-terminal" evidence="3">
    <location>
        <begin position="261"/>
        <end position="327"/>
    </location>
</feature>
<dbReference type="EMBL" id="FPIZ01000002">
    <property type="protein sequence ID" value="SFW24927.1"/>
    <property type="molecule type" value="Genomic_DNA"/>
</dbReference>
<protein>
    <submittedName>
        <fullName evidence="4">FecR family protein</fullName>
    </submittedName>
</protein>
<gene>
    <name evidence="4" type="ORF">SAMN05661012_00751</name>
    <name evidence="5" type="ORF">SR876_08410</name>
</gene>
<dbReference type="Gene3D" id="2.60.120.1440">
    <property type="match status" value="1"/>
</dbReference>
<sequence>MNRTEFRLFLKRYAENKCTPEEMTLIDHWYELIGDDELLVSMQDYEWQATEDRLWQKISAGTQPKRSNMIKWRWAAGIAAAISGIILAGILFTRADSDPYYAAAGNTKEYKEIRNDSKANQQVRLEDGTTVNLYPGAAMKYPHHFHTTKREVYLKGKAFFDVGKDANRPFYVYSNRLVTHVLGTSFTIQPAPATGQVEVSVRSGKVEVYEQTATPEKHIAGGVILTPNQRVLYRQKENSFQTTLVEKPEPVVPVAEMPAMQFSDDALRTVVNALGNYYGVEIVVENDSLYNCPFTGALTQHDLYTRLDVVCQTIGATYEIIGTRILIRGKGCK</sequence>
<dbReference type="PANTHER" id="PTHR30273">
    <property type="entry name" value="PERIPLASMIC SIGNAL SENSOR AND SIGMA FACTOR ACTIVATOR FECR-RELATED"/>
    <property type="match status" value="1"/>
</dbReference>
<evidence type="ECO:0000313" key="6">
    <source>
        <dbReference type="Proteomes" id="UP000183788"/>
    </source>
</evidence>
<dbReference type="Gene3D" id="3.55.50.30">
    <property type="match status" value="1"/>
</dbReference>
<feature type="transmembrane region" description="Helical" evidence="1">
    <location>
        <begin position="74"/>
        <end position="92"/>
    </location>
</feature>
<name>A0A1K1MP47_9BACT</name>
<dbReference type="AlphaFoldDB" id="A0A1K1MP47"/>
<dbReference type="Pfam" id="PF16344">
    <property type="entry name" value="FecR_C"/>
    <property type="match status" value="1"/>
</dbReference>
<dbReference type="EMBL" id="CP140154">
    <property type="protein sequence ID" value="WQG91521.1"/>
    <property type="molecule type" value="Genomic_DNA"/>
</dbReference>
<keyword evidence="7" id="KW-1185">Reference proteome</keyword>
<dbReference type="InterPro" id="IPR032508">
    <property type="entry name" value="FecR_C"/>
</dbReference>
<evidence type="ECO:0000313" key="7">
    <source>
        <dbReference type="Proteomes" id="UP001326715"/>
    </source>
</evidence>
<dbReference type="GO" id="GO:0016989">
    <property type="term" value="F:sigma factor antagonist activity"/>
    <property type="evidence" value="ECO:0007669"/>
    <property type="project" value="TreeGrafter"/>
</dbReference>
<evidence type="ECO:0000256" key="1">
    <source>
        <dbReference type="SAM" id="Phobius"/>
    </source>
</evidence>
<dbReference type="PANTHER" id="PTHR30273:SF2">
    <property type="entry name" value="PROTEIN FECR"/>
    <property type="match status" value="1"/>
</dbReference>
<feature type="domain" description="FecR protein" evidence="2">
    <location>
        <begin position="113"/>
        <end position="207"/>
    </location>
</feature>
<reference evidence="5 7" key="2">
    <citation type="submission" date="2023-11" db="EMBL/GenBank/DDBJ databases">
        <title>MicrobeMod: A computational toolkit for identifying prokaryotic methylation and restriction-modification with nanopore sequencing.</title>
        <authorList>
            <person name="Crits-Christoph A."/>
            <person name="Kang S.C."/>
            <person name="Lee H."/>
            <person name="Ostrov N."/>
        </authorList>
    </citation>
    <scope>NUCLEOTIDE SEQUENCE [LARGE SCALE GENOMIC DNA]</scope>
    <source>
        <strain evidence="5 7">ATCC 23090</strain>
    </source>
</reference>
<dbReference type="InterPro" id="IPR006860">
    <property type="entry name" value="FecR"/>
</dbReference>
<evidence type="ECO:0000313" key="4">
    <source>
        <dbReference type="EMBL" id="SFW24927.1"/>
    </source>
</evidence>
<evidence type="ECO:0000259" key="2">
    <source>
        <dbReference type="Pfam" id="PF04773"/>
    </source>
</evidence>
<keyword evidence="1" id="KW-0812">Transmembrane</keyword>
<reference evidence="4 6" key="1">
    <citation type="submission" date="2016-11" db="EMBL/GenBank/DDBJ databases">
        <authorList>
            <person name="Jaros S."/>
            <person name="Januszkiewicz K."/>
            <person name="Wedrychowicz H."/>
        </authorList>
    </citation>
    <scope>NUCLEOTIDE SEQUENCE [LARGE SCALE GENOMIC DNA]</scope>
    <source>
        <strain evidence="4 6">DSM 784</strain>
    </source>
</reference>
<proteinExistence type="predicted"/>
<dbReference type="Proteomes" id="UP000183788">
    <property type="component" value="Unassembled WGS sequence"/>
</dbReference>
<dbReference type="RefSeq" id="WP_072357262.1">
    <property type="nucleotide sequence ID" value="NZ_CBHWAX010000031.1"/>
</dbReference>
<dbReference type="STRING" id="1004.SAMN05661012_00751"/>
<evidence type="ECO:0000259" key="3">
    <source>
        <dbReference type="Pfam" id="PF16344"/>
    </source>
</evidence>
<keyword evidence="1" id="KW-0472">Membrane</keyword>
<dbReference type="Pfam" id="PF04773">
    <property type="entry name" value="FecR"/>
    <property type="match status" value="1"/>
</dbReference>
<dbReference type="PIRSF" id="PIRSF018266">
    <property type="entry name" value="FecR"/>
    <property type="match status" value="1"/>
</dbReference>
<dbReference type="Proteomes" id="UP001326715">
    <property type="component" value="Chromosome"/>
</dbReference>
<accession>A0A1K1MP47</accession>
<keyword evidence="1" id="KW-1133">Transmembrane helix</keyword>
<organism evidence="4 6">
    <name type="scientific">Chitinophaga sancti</name>
    <dbReference type="NCBI Taxonomy" id="1004"/>
    <lineage>
        <taxon>Bacteria</taxon>
        <taxon>Pseudomonadati</taxon>
        <taxon>Bacteroidota</taxon>
        <taxon>Chitinophagia</taxon>
        <taxon>Chitinophagales</taxon>
        <taxon>Chitinophagaceae</taxon>
        <taxon>Chitinophaga</taxon>
    </lineage>
</organism>
<evidence type="ECO:0000313" key="5">
    <source>
        <dbReference type="EMBL" id="WQG91521.1"/>
    </source>
</evidence>
<dbReference type="OrthoDB" id="645173at2"/>